<sequence length="190" mass="20068">MVPKHQPPRTTHAGHLHAAGSIPSRPVGSIPVEADTTTPTRLSPLRSLVRPVRATSTAIVVTRKLDCGRLRCEDLIAHAGWDLGIVLEADVSTPGRLHLRPALSQTAKPIAHTRTAHVLEDKRMLVPGGLRNFLGVNANDTVLVVSGGDGIITIAPTSLLLQGIAAIDTLGEFLADNKPNITHLTKVASA</sequence>
<evidence type="ECO:0000256" key="1">
    <source>
        <dbReference type="SAM" id="MobiDB-lite"/>
    </source>
</evidence>
<dbReference type="EMBL" id="CAFAAI010000006">
    <property type="protein sequence ID" value="CAB4786620.1"/>
    <property type="molecule type" value="Genomic_DNA"/>
</dbReference>
<accession>A0A6J6WPF4</accession>
<name>A0A6J6WPF4_9ZZZZ</name>
<dbReference type="AlphaFoldDB" id="A0A6J6WPF4"/>
<reference evidence="2" key="1">
    <citation type="submission" date="2020-05" db="EMBL/GenBank/DDBJ databases">
        <authorList>
            <person name="Chiriac C."/>
            <person name="Salcher M."/>
            <person name="Ghai R."/>
            <person name="Kavagutti S V."/>
        </authorList>
    </citation>
    <scope>NUCLEOTIDE SEQUENCE</scope>
</reference>
<evidence type="ECO:0000313" key="2">
    <source>
        <dbReference type="EMBL" id="CAB4786620.1"/>
    </source>
</evidence>
<organism evidence="2">
    <name type="scientific">freshwater metagenome</name>
    <dbReference type="NCBI Taxonomy" id="449393"/>
    <lineage>
        <taxon>unclassified sequences</taxon>
        <taxon>metagenomes</taxon>
        <taxon>ecological metagenomes</taxon>
    </lineage>
</organism>
<feature type="region of interest" description="Disordered" evidence="1">
    <location>
        <begin position="1"/>
        <end position="39"/>
    </location>
</feature>
<proteinExistence type="predicted"/>
<gene>
    <name evidence="2" type="ORF">UFOPK2992_00106</name>
</gene>
<protein>
    <submittedName>
        <fullName evidence="2">Unannotated protein</fullName>
    </submittedName>
</protein>